<dbReference type="PANTHER" id="PTHR32448">
    <property type="entry name" value="OS08G0158400 PROTEIN"/>
    <property type="match status" value="1"/>
</dbReference>
<dbReference type="PROSITE" id="PS51387">
    <property type="entry name" value="FAD_PCMH"/>
    <property type="match status" value="1"/>
</dbReference>
<dbReference type="SUPFAM" id="SSF56176">
    <property type="entry name" value="FAD-binding/transporter-associated domain-like"/>
    <property type="match status" value="1"/>
</dbReference>
<keyword evidence="7" id="KW-0325">Glycoprotein</keyword>
<keyword evidence="4 8" id="KW-0732">Signal</keyword>
<dbReference type="EMBL" id="GHES01010860">
    <property type="protein sequence ID" value="MPA41419.1"/>
    <property type="molecule type" value="Transcribed_RNA"/>
</dbReference>
<evidence type="ECO:0000256" key="7">
    <source>
        <dbReference type="ARBA" id="ARBA00023180"/>
    </source>
</evidence>
<feature type="chain" id="PRO_5022694342" evidence="8">
    <location>
        <begin position="25"/>
        <end position="549"/>
    </location>
</feature>
<evidence type="ECO:0000256" key="1">
    <source>
        <dbReference type="ARBA" id="ARBA00001974"/>
    </source>
</evidence>
<evidence type="ECO:0000313" key="10">
    <source>
        <dbReference type="EMBL" id="MPA41419.1"/>
    </source>
</evidence>
<dbReference type="Gene3D" id="3.40.462.20">
    <property type="match status" value="1"/>
</dbReference>
<comment type="similarity">
    <text evidence="2">Belongs to the oxygen-dependent FAD-linked oxidoreductase family.</text>
</comment>
<dbReference type="GO" id="GO:0071949">
    <property type="term" value="F:FAD binding"/>
    <property type="evidence" value="ECO:0007669"/>
    <property type="project" value="InterPro"/>
</dbReference>
<dbReference type="InterPro" id="IPR012951">
    <property type="entry name" value="BBE"/>
</dbReference>
<dbReference type="GO" id="GO:0016491">
    <property type="term" value="F:oxidoreductase activity"/>
    <property type="evidence" value="ECO:0007669"/>
    <property type="project" value="InterPro"/>
</dbReference>
<dbReference type="Gene3D" id="3.30.43.10">
    <property type="entry name" value="Uridine Diphospho-n-acetylenolpyruvylglucosamine Reductase, domain 2"/>
    <property type="match status" value="1"/>
</dbReference>
<dbReference type="InterPro" id="IPR016167">
    <property type="entry name" value="FAD-bd_PCMH_sub1"/>
</dbReference>
<accession>A0A5B6ZBM6</accession>
<dbReference type="Pfam" id="PF01565">
    <property type="entry name" value="FAD_binding_4"/>
    <property type="match status" value="1"/>
</dbReference>
<name>A0A5B6ZBM6_DAVIN</name>
<dbReference type="InterPro" id="IPR016166">
    <property type="entry name" value="FAD-bd_PCMH"/>
</dbReference>
<evidence type="ECO:0000256" key="2">
    <source>
        <dbReference type="ARBA" id="ARBA00005466"/>
    </source>
</evidence>
<gene>
    <name evidence="10" type="ORF">Din_010860</name>
</gene>
<keyword evidence="3" id="KW-0285">Flavoprotein</keyword>
<dbReference type="InterPro" id="IPR036318">
    <property type="entry name" value="FAD-bd_PCMH-like_sf"/>
</dbReference>
<feature type="signal peptide" evidence="8">
    <location>
        <begin position="1"/>
        <end position="24"/>
    </location>
</feature>
<dbReference type="Pfam" id="PF08031">
    <property type="entry name" value="BBE"/>
    <property type="match status" value="1"/>
</dbReference>
<evidence type="ECO:0000256" key="8">
    <source>
        <dbReference type="SAM" id="SignalP"/>
    </source>
</evidence>
<evidence type="ECO:0000256" key="4">
    <source>
        <dbReference type="ARBA" id="ARBA00022729"/>
    </source>
</evidence>
<keyword evidence="6" id="KW-1015">Disulfide bond</keyword>
<keyword evidence="5" id="KW-0274">FAD</keyword>
<comment type="cofactor">
    <cofactor evidence="1">
        <name>FAD</name>
        <dbReference type="ChEBI" id="CHEBI:57692"/>
    </cofactor>
</comment>
<dbReference type="InterPro" id="IPR016169">
    <property type="entry name" value="FAD-bd_PCMH_sub2"/>
</dbReference>
<proteinExistence type="inferred from homology"/>
<evidence type="ECO:0000256" key="3">
    <source>
        <dbReference type="ARBA" id="ARBA00022630"/>
    </source>
</evidence>
<protein>
    <submittedName>
        <fullName evidence="10">Putative tetrahydrocannabinolic acid synthase-like</fullName>
    </submittedName>
</protein>
<evidence type="ECO:0000256" key="6">
    <source>
        <dbReference type="ARBA" id="ARBA00023157"/>
    </source>
</evidence>
<evidence type="ECO:0000256" key="5">
    <source>
        <dbReference type="ARBA" id="ARBA00022827"/>
    </source>
</evidence>
<feature type="domain" description="FAD-binding PCMH-type" evidence="9">
    <location>
        <begin position="75"/>
        <end position="255"/>
    </location>
</feature>
<evidence type="ECO:0000259" key="9">
    <source>
        <dbReference type="PROSITE" id="PS51387"/>
    </source>
</evidence>
<dbReference type="FunFam" id="3.30.43.10:FF:000004">
    <property type="entry name" value="Berberine bridge enzyme-like 15"/>
    <property type="match status" value="1"/>
</dbReference>
<organism evidence="10">
    <name type="scientific">Davidia involucrata</name>
    <name type="common">Dove tree</name>
    <dbReference type="NCBI Taxonomy" id="16924"/>
    <lineage>
        <taxon>Eukaryota</taxon>
        <taxon>Viridiplantae</taxon>
        <taxon>Streptophyta</taxon>
        <taxon>Embryophyta</taxon>
        <taxon>Tracheophyta</taxon>
        <taxon>Spermatophyta</taxon>
        <taxon>Magnoliopsida</taxon>
        <taxon>eudicotyledons</taxon>
        <taxon>Gunneridae</taxon>
        <taxon>Pentapetalae</taxon>
        <taxon>asterids</taxon>
        <taxon>Cornales</taxon>
        <taxon>Nyssaceae</taxon>
        <taxon>Davidia</taxon>
    </lineage>
</organism>
<dbReference type="Gene3D" id="3.30.465.10">
    <property type="match status" value="1"/>
</dbReference>
<dbReference type="InterPro" id="IPR006094">
    <property type="entry name" value="Oxid_FAD_bind_N"/>
</dbReference>
<sequence length="549" mass="60659">MGGSSSSALLPLLVLLLSASQAASDSIQDSFYKCLSVNSEISFPVLSTSFFTPNISAFTSILQSSAQNLRCLVPSVPKPEMIFTPLHESHVQAAVICSKQLGIQLRVRSGGHDYEGLSYSIMSEGVETRPFVVVDLSKLRTINVDIDENSAWVGAGATVGEVYYRISEKSKIHGFPAGLCTSLGIGGHITGGAYGSMMRRYGLGADNVVDARIVDANGRILDRESMGEDLFWAIRGGGGASFGIILSWKIKLVPVPATVTVFTVPKTLEQGATKILYKWQQVADKLDEDLFIRVIISVAAKGEAADADQRTVQTSYNALFLGGVDRLLHVMNESFPELGLEPKDCIEMSWIESVLYIGGYPRTTPPVALLQGKSLFKNFFKAKSDFVKEPIPEIGLEGLWKRLLEEESPLLIWNPYGGMMGKISESEIPFPHRKGNIFKIQYLSNWQDPDKDIAAKHIDWIRGLYNYMASYVSLFPRAAYVNYRDLDLGMNKDGGSSNTSFIQASGWGNKYFKTNFNRLVRVKTKVDPQNFFRHEQSIPTLPSMSQRRG</sequence>
<dbReference type="AlphaFoldDB" id="A0A5B6ZBM6"/>
<reference evidence="10" key="1">
    <citation type="submission" date="2019-08" db="EMBL/GenBank/DDBJ databases">
        <title>Reference gene set and small RNA set construction with multiple tissues from Davidia involucrata Baill.</title>
        <authorList>
            <person name="Yang H."/>
            <person name="Zhou C."/>
            <person name="Li G."/>
            <person name="Wang J."/>
            <person name="Gao P."/>
            <person name="Wang M."/>
            <person name="Wang R."/>
            <person name="Zhao Y."/>
        </authorList>
    </citation>
    <scope>NUCLEOTIDE SEQUENCE</scope>
    <source>
        <tissue evidence="10">Mixed with DoveR01_LX</tissue>
    </source>
</reference>